<dbReference type="Pfam" id="PF04432">
    <property type="entry name" value="FrhB_FdhB_C"/>
    <property type="match status" value="1"/>
</dbReference>
<feature type="domain" description="Coenzyme F420 hydrogenase/dehydrogenase beta subunit N-terminal" evidence="1">
    <location>
        <begin position="24"/>
        <end position="101"/>
    </location>
</feature>
<sequence length="350" mass="41696">DLNPLNISKNETYLDYEKQKIRACYTTYSKNELFRKNSTSGGVVTNLIYELLKSKEYDGAFVLKFKDFDGEPVRLDLINNPEDLISSAGSKYLPASIFHILRKIKEDPIKKYIIVGTPCQFHSINKFLNHKRLDIRKNLLFLGLFCDGTLNFNFIYYIKQLYETENKKIQKFQYRSKEKYGWPGHSKIEFNTGRKFILKRDFRIFCKRYFVLNRCLYCYDKLNNLSDISFGDCYVAGKANKDGNSNIIIRTRKGEQTLNKYSHLFYSETEDFKKIAKSQNIHLKAKKLEYNKSLYEIKRIGMKDFLFINSKMILARFYLKRGQKYSSFLLFHFYILKLYKYLISHLRTRN</sequence>
<reference evidence="3" key="1">
    <citation type="journal article" date="2014" name="Front. Microbiol.">
        <title>High frequency of phylogenetically diverse reductive dehalogenase-homologous genes in deep subseafloor sedimentary metagenomes.</title>
        <authorList>
            <person name="Kawai M."/>
            <person name="Futagami T."/>
            <person name="Toyoda A."/>
            <person name="Takaki Y."/>
            <person name="Nishi S."/>
            <person name="Hori S."/>
            <person name="Arai W."/>
            <person name="Tsubouchi T."/>
            <person name="Morono Y."/>
            <person name="Uchiyama I."/>
            <person name="Ito T."/>
            <person name="Fujiyama A."/>
            <person name="Inagaki F."/>
            <person name="Takami H."/>
        </authorList>
    </citation>
    <scope>NUCLEOTIDE SEQUENCE</scope>
    <source>
        <strain evidence="3">Expedition CK06-06</strain>
    </source>
</reference>
<dbReference type="Pfam" id="PF04422">
    <property type="entry name" value="FrhB_FdhB_N"/>
    <property type="match status" value="1"/>
</dbReference>
<gene>
    <name evidence="3" type="ORF">S03H2_17162</name>
</gene>
<dbReference type="PANTHER" id="PTHR31332:SF0">
    <property type="entry name" value="7-HYDROXYMETHYL CHLOROPHYLL A REDUCTASE, CHLOROPLASTIC"/>
    <property type="match status" value="1"/>
</dbReference>
<dbReference type="InterPro" id="IPR007525">
    <property type="entry name" value="FrhB_FdhB_C"/>
</dbReference>
<accession>X1HJK4</accession>
<comment type="caution">
    <text evidence="3">The sequence shown here is derived from an EMBL/GenBank/DDBJ whole genome shotgun (WGS) entry which is preliminary data.</text>
</comment>
<dbReference type="EMBL" id="BARU01008828">
    <property type="protein sequence ID" value="GAH45463.1"/>
    <property type="molecule type" value="Genomic_DNA"/>
</dbReference>
<evidence type="ECO:0000259" key="1">
    <source>
        <dbReference type="Pfam" id="PF04422"/>
    </source>
</evidence>
<dbReference type="InterPro" id="IPR045220">
    <property type="entry name" value="FRHB/FDHB/HCAR-like"/>
</dbReference>
<evidence type="ECO:0008006" key="4">
    <source>
        <dbReference type="Google" id="ProtNLM"/>
    </source>
</evidence>
<name>X1HJK4_9ZZZZ</name>
<dbReference type="GO" id="GO:0052592">
    <property type="term" value="F:oxidoreductase activity, acting on CH or CH2 groups, with an iron-sulfur protein as acceptor"/>
    <property type="evidence" value="ECO:0007669"/>
    <property type="project" value="TreeGrafter"/>
</dbReference>
<dbReference type="InterPro" id="IPR007516">
    <property type="entry name" value="Co_F420_Hydgase/DH_bsu_N"/>
</dbReference>
<feature type="domain" description="Coenzyme F420 hydrogenase/dehydrogenase beta subunit C-terminal" evidence="2">
    <location>
        <begin position="110"/>
        <end position="272"/>
    </location>
</feature>
<evidence type="ECO:0000259" key="2">
    <source>
        <dbReference type="Pfam" id="PF04432"/>
    </source>
</evidence>
<dbReference type="PANTHER" id="PTHR31332">
    <property type="entry name" value="7-HYDROXYMETHYL CHLOROPHYLL A REDUCTASE, CHLOROPLASTIC"/>
    <property type="match status" value="1"/>
</dbReference>
<feature type="non-terminal residue" evidence="3">
    <location>
        <position position="1"/>
    </location>
</feature>
<proteinExistence type="predicted"/>
<dbReference type="AlphaFoldDB" id="X1HJK4"/>
<evidence type="ECO:0000313" key="3">
    <source>
        <dbReference type="EMBL" id="GAH45463.1"/>
    </source>
</evidence>
<protein>
    <recommendedName>
        <fullName evidence="4">Coenzyme F420 hydrogenase/dehydrogenase beta subunit C-terminal domain-containing protein</fullName>
    </recommendedName>
</protein>
<organism evidence="3">
    <name type="scientific">marine sediment metagenome</name>
    <dbReference type="NCBI Taxonomy" id="412755"/>
    <lineage>
        <taxon>unclassified sequences</taxon>
        <taxon>metagenomes</taxon>
        <taxon>ecological metagenomes</taxon>
    </lineage>
</organism>